<evidence type="ECO:0000256" key="9">
    <source>
        <dbReference type="ARBA" id="ARBA00023134"/>
    </source>
</evidence>
<evidence type="ECO:0000256" key="5">
    <source>
        <dbReference type="ARBA" id="ARBA00022741"/>
    </source>
</evidence>
<keyword evidence="11" id="KW-0694">RNA-binding</keyword>
<name>A0A1Q9CVZ5_SYMMI</name>
<keyword evidence="4" id="KW-0479">Metal-binding</keyword>
<dbReference type="PROSITE" id="PS51471">
    <property type="entry name" value="FE2OG_OXY"/>
    <property type="match status" value="1"/>
</dbReference>
<dbReference type="PANTHER" id="PTHR11259:SF1">
    <property type="entry name" value="RAS-RELATED GTP-BINDING PROTEIN"/>
    <property type="match status" value="1"/>
</dbReference>
<accession>A0A1Q9CVZ5</accession>
<dbReference type="InterPro" id="IPR011010">
    <property type="entry name" value="DNA_brk_join_enz"/>
</dbReference>
<dbReference type="GO" id="GO:1904263">
    <property type="term" value="P:positive regulation of TORC1 signaling"/>
    <property type="evidence" value="ECO:0007669"/>
    <property type="project" value="TreeGrafter"/>
</dbReference>
<dbReference type="SUPFAM" id="SSF54928">
    <property type="entry name" value="RNA-binding domain, RBD"/>
    <property type="match status" value="1"/>
</dbReference>
<dbReference type="InterPro" id="IPR035979">
    <property type="entry name" value="RBD_domain_sf"/>
</dbReference>
<dbReference type="SUPFAM" id="SSF52540">
    <property type="entry name" value="P-loop containing nucleoside triphosphate hydrolases"/>
    <property type="match status" value="1"/>
</dbReference>
<evidence type="ECO:0000256" key="8">
    <source>
        <dbReference type="ARBA" id="ARBA00023004"/>
    </source>
</evidence>
<dbReference type="Gene3D" id="2.60.120.620">
    <property type="entry name" value="q2cbj1_9rhob like domain"/>
    <property type="match status" value="1"/>
</dbReference>
<dbReference type="InterPro" id="IPR006620">
    <property type="entry name" value="Pro_4_hyd_alph"/>
</dbReference>
<dbReference type="GO" id="GO:0005525">
    <property type="term" value="F:GTP binding"/>
    <property type="evidence" value="ECO:0007669"/>
    <property type="project" value="UniProtKB-KW"/>
</dbReference>
<dbReference type="InterPro" id="IPR044862">
    <property type="entry name" value="Pro_4_hyd_alph_FE2OG_OXY"/>
</dbReference>
<comment type="similarity">
    <text evidence="2">Belongs to the GTR/RAG GTP-binding protein family.</text>
</comment>
<evidence type="ECO:0000259" key="13">
    <source>
        <dbReference type="PROSITE" id="PS50102"/>
    </source>
</evidence>
<dbReference type="SUPFAM" id="SSF56349">
    <property type="entry name" value="DNA breaking-rejoining enzymes"/>
    <property type="match status" value="1"/>
</dbReference>
<evidence type="ECO:0000256" key="10">
    <source>
        <dbReference type="ARBA" id="ARBA00023172"/>
    </source>
</evidence>
<evidence type="ECO:0000256" key="11">
    <source>
        <dbReference type="PROSITE-ProRule" id="PRU00176"/>
    </source>
</evidence>
<dbReference type="InterPro" id="IPR012677">
    <property type="entry name" value="Nucleotide-bd_a/b_plait_sf"/>
</dbReference>
<feature type="compositionally biased region" description="Acidic residues" evidence="12">
    <location>
        <begin position="2393"/>
        <end position="2403"/>
    </location>
</feature>
<evidence type="ECO:0000256" key="1">
    <source>
        <dbReference type="ARBA" id="ARBA00001961"/>
    </source>
</evidence>
<dbReference type="GO" id="GO:0009267">
    <property type="term" value="P:cellular response to starvation"/>
    <property type="evidence" value="ECO:0007669"/>
    <property type="project" value="TreeGrafter"/>
</dbReference>
<dbReference type="Gene3D" id="3.40.50.300">
    <property type="entry name" value="P-loop containing nucleotide triphosphate hydrolases"/>
    <property type="match status" value="1"/>
</dbReference>
<dbReference type="GO" id="GO:0031418">
    <property type="term" value="F:L-ascorbic acid binding"/>
    <property type="evidence" value="ECO:0007669"/>
    <property type="project" value="InterPro"/>
</dbReference>
<dbReference type="InterPro" id="IPR027417">
    <property type="entry name" value="P-loop_NTPase"/>
</dbReference>
<dbReference type="GO" id="GO:0003924">
    <property type="term" value="F:GTPase activity"/>
    <property type="evidence" value="ECO:0007669"/>
    <property type="project" value="TreeGrafter"/>
</dbReference>
<dbReference type="GO" id="GO:0051213">
    <property type="term" value="F:dioxygenase activity"/>
    <property type="evidence" value="ECO:0007669"/>
    <property type="project" value="UniProtKB-KW"/>
</dbReference>
<evidence type="ECO:0000313" key="16">
    <source>
        <dbReference type="Proteomes" id="UP000186817"/>
    </source>
</evidence>
<evidence type="ECO:0000256" key="6">
    <source>
        <dbReference type="ARBA" id="ARBA00022964"/>
    </source>
</evidence>
<keyword evidence="6" id="KW-0223">Dioxygenase</keyword>
<evidence type="ECO:0000259" key="14">
    <source>
        <dbReference type="PROSITE" id="PS51471"/>
    </source>
</evidence>
<dbReference type="InterPro" id="IPR000504">
    <property type="entry name" value="RRM_dom"/>
</dbReference>
<dbReference type="PROSITE" id="PS50102">
    <property type="entry name" value="RRM"/>
    <property type="match status" value="1"/>
</dbReference>
<feature type="region of interest" description="Disordered" evidence="12">
    <location>
        <begin position="2387"/>
        <end position="2410"/>
    </location>
</feature>
<dbReference type="Proteomes" id="UP000186817">
    <property type="component" value="Unassembled WGS sequence"/>
</dbReference>
<sequence>MPPPYPEAFRETSDNFEVRARKRAVNSIVIGLSFLHLRGEREAPRSILLGTRLSSRQWSVVRRIEKMLEAWIIHPLVTTESMGRNAAKVDELESVLAQLQEIMVTIEPLGPYVCQPVSEKLKPGREPSEAPQRLGKQSGNLGSTFKQLDPDRISFGGEPSFNPAPYLDRRGREIFLEPLKKSLKPEEFFGALPAVQVHIVDGKLDKFLELLDASGRLALFKPSEVRWEFLSGIFAVGKDCNKDRMILDSRRPNCLEEPLGRWIKSLASSEGLCRLQLQRGEVLRFSGNDVRDFYHLFSVPRERALRNGLNILVPEAKCRKLRAYHKEEHQGSRKLVPALNTLAMGDCQAVELAQTCHLSLVWRRGILRPRDTLTLAGPPPRSRVFGGVLIDDFVCGEICPQDDQRGEPTVGASTADRLSEAYVSEGLIPHPGKAFRDQLRASFWGADLDGESGFVRGSLQRAIPLLYVLERVLTIGAVTPNLLQVITGSLISLFIYKRRLLSLLEEVFAVVQHHEADEILLLGPALRNELMLSALLLPLAVTNIRAEVLPEVCATDASGWGEAEVAASIPATIAQEAVRHSLRKSVWTRLLAPTQALARLHGQLDASAELPDEHVYCMHPLWEILVRSLEYRLKWKARSSRVRHINISELRAFLRSERRQGTRRPESRCLRASDSQVVLGCVQKGRSSSKALNRELRQSIPNIVGNDVYSESFYVDTRLNPADDPTRGAVIRGPSLQVPHWWNAACRGDFAELDFWLDEVGQSYSAQWGIPDPSELLGPDWDHAQAGASTRQPTEGRGSSEERSSGKPLDTNPSLPQFEQLREEPSYIAAESKLPSVRSSFDAALTLCLQSFKSSHFVWPRSREIGERTKAWDFTRCGYLDLFSGARGVAKVVSATADTWCLCIDISQDPELDLLDSQLREKLEFLIKGGVFFAVGCAPVCGSFSVAVTPPVRDGSHPEGKPGLTVNMEAKVRIGNSLSAWIAHLAALCLELQLVFWVENPQRSWLWRQREWVLLRDDQRLGFWESTFCAFGAPWKKATRVLTNCFLQHQRNTCPGCPRHFALRGYSIEFKRPWTKVAEAYPKRFSKYLGWAVAVHFGDPSSLLVKLNVAECAKVSHSRIGEAKGPGPRVPRGQAREPREMVLDDIKLISPQTEKLQSKIWERFVNWVRDGTSLEAADYLLPEPLLLCTLVAEFGRHLFSTGDSLYLFRHLILAALKECPGARQHAHLCWTLVTKWETVEPLRHRSPLPEVIYRAMVAVALLWSWRRVAGILTLAFWGIARPGEPLRSLRSDLLLPRDLFLEGRTACYLKLRSSKTSGRSKAKVQHLSIHNLEVLPLLDAVFGRLEPNESLYPGSPSTFRRRWDALLKALRIPPKLGLTPAGLRGGGCVAAYHRGADLSTLQWRMRIRHVVTIESYLQEVAAENLLLQLPKESAERVKTAAALYSELLLLTWIVLCFWFTPAYEEIQDLCSPDGFNPRALAELAWSFSEVRYARAEVFRILQSKMHGVKQRADYQERSIFSWACGNLGFNASGVFGPASYTVDSQLAQSLWTRVKSFSSMPPNDMTTVALEPFPVMLMHRALPADACTSLIRKADEEALWESSTVVSSTTSQLPLQHVRTSATATFNLPHHEEDETLNAIRGWAAETLGLPAEYVEPLQIARYGRGQEYKKHVDWRPANFNGLHIFGQRVATILVYLNTLPEGAGGETEFLALNAKVRPVQGSAAIWTNVNSQGVPTMETSHLANPVLQDGVIKYALNIWAQSLDLTVLDVKSVNQPVFTTASKVLGKPDSPDKLKWLAELLQSQNKASVDKVNKIMQKTHLSFRPFRPLLCELAMATTGNGFKVLLMGRAGAGKTSMKSIIFANYHSKDTKLLQPTNHVEHNSLRFLGNLRLNLWDCGGQDQFMENYFESQRENIFQHCEVLIYVLVAVRDQHTQVDERKKDIEYFKAACDSLATHSPSAVTFALIHKLDLLHESKRMEVFKQYEKELLNLAPNRNLTCLPTSIWDDTLFKAWTKIVAVLVPDPQILQDHLDFMCQVLGADEIVIFEKNTFLVISHALTKSIQDSYRFEKLSNIIKQFKLSCQKAKTNFRNFEVKNGKFRATIEPFLSHSYIMVVVSDLTITSAATAVNLWAARAYFSEMVKVGWPFRWTRRPTFEVVKAKQQKERVIDLVERCGVDSRQQAMLATAAGIGMPFLPANLAGLTGSPLAGAPNWAAAMAGQQMPMAPMAAACKGSTAKTWRDGAAGSPAEAQGRKGGGPKKRQTAEASGASPDANHSGETLRMHLRSLLHVDSNRVLIVRKINRLGFSSPTTLKEHFSWYGTVEKVLVAHSRVKSGGGQAGMVSRLRPSGLGFVVMSRMEEAEVILAQGAEQQVCGTVIRVQKFERRMSESGEAQDDDEEEELDVKKEEEQFSAESRVMGASVSLQPRSPERRVWRCAARRRLCGRGFVEQGSSAGLQVWYRGKQMDCFTSSIFRSPDQGCEAHVR</sequence>
<dbReference type="GO" id="GO:1990131">
    <property type="term" value="C:Gtr1-Gtr2 GTPase complex"/>
    <property type="evidence" value="ECO:0007669"/>
    <property type="project" value="TreeGrafter"/>
</dbReference>
<dbReference type="GO" id="GO:0005506">
    <property type="term" value="F:iron ion binding"/>
    <property type="evidence" value="ECO:0007669"/>
    <property type="project" value="InterPro"/>
</dbReference>
<keyword evidence="7" id="KW-0560">Oxidoreductase</keyword>
<feature type="domain" description="Fe2OG dioxygenase" evidence="14">
    <location>
        <begin position="1654"/>
        <end position="1763"/>
    </location>
</feature>
<dbReference type="OrthoDB" id="10020193at2759"/>
<dbReference type="PANTHER" id="PTHR11259">
    <property type="entry name" value="RAS-RELATED GTP BINDING RAG/GTR YEAST"/>
    <property type="match status" value="1"/>
</dbReference>
<keyword evidence="9" id="KW-0342">GTP-binding</keyword>
<evidence type="ECO:0000256" key="2">
    <source>
        <dbReference type="ARBA" id="ARBA00007756"/>
    </source>
</evidence>
<comment type="caution">
    <text evidence="15">The sequence shown here is derived from an EMBL/GenBank/DDBJ whole genome shotgun (WGS) entry which is preliminary data.</text>
</comment>
<dbReference type="GO" id="GO:0003723">
    <property type="term" value="F:RNA binding"/>
    <property type="evidence" value="ECO:0007669"/>
    <property type="project" value="UniProtKB-UniRule"/>
</dbReference>
<dbReference type="GO" id="GO:0005764">
    <property type="term" value="C:lysosome"/>
    <property type="evidence" value="ECO:0007669"/>
    <property type="project" value="TreeGrafter"/>
</dbReference>
<dbReference type="SMART" id="SM00702">
    <property type="entry name" value="P4Hc"/>
    <property type="match status" value="1"/>
</dbReference>
<feature type="region of interest" description="Disordered" evidence="12">
    <location>
        <begin position="2237"/>
        <end position="2277"/>
    </location>
</feature>
<dbReference type="GO" id="GO:0003677">
    <property type="term" value="F:DNA binding"/>
    <property type="evidence" value="ECO:0007669"/>
    <property type="project" value="InterPro"/>
</dbReference>
<evidence type="ECO:0000256" key="4">
    <source>
        <dbReference type="ARBA" id="ARBA00022723"/>
    </source>
</evidence>
<proteinExistence type="inferred from homology"/>
<evidence type="ECO:0000313" key="15">
    <source>
        <dbReference type="EMBL" id="OLP87090.1"/>
    </source>
</evidence>
<dbReference type="CDD" id="cd11384">
    <property type="entry name" value="RagA_like"/>
    <property type="match status" value="1"/>
</dbReference>
<feature type="region of interest" description="Disordered" evidence="12">
    <location>
        <begin position="775"/>
        <end position="816"/>
    </location>
</feature>
<reference evidence="15 16" key="1">
    <citation type="submission" date="2016-02" db="EMBL/GenBank/DDBJ databases">
        <title>Genome analysis of coral dinoflagellate symbionts highlights evolutionary adaptations to a symbiotic lifestyle.</title>
        <authorList>
            <person name="Aranda M."/>
            <person name="Li Y."/>
            <person name="Liew Y.J."/>
            <person name="Baumgarten S."/>
            <person name="Simakov O."/>
            <person name="Wilson M."/>
            <person name="Piel J."/>
            <person name="Ashoor H."/>
            <person name="Bougouffa S."/>
            <person name="Bajic V.B."/>
            <person name="Ryu T."/>
            <person name="Ravasi T."/>
            <person name="Bayer T."/>
            <person name="Micklem G."/>
            <person name="Kim H."/>
            <person name="Bhak J."/>
            <person name="Lajeunesse T.C."/>
            <person name="Voolstra C.R."/>
        </authorList>
    </citation>
    <scope>NUCLEOTIDE SEQUENCE [LARGE SCALE GENOMIC DNA]</scope>
    <source>
        <strain evidence="15 16">CCMP2467</strain>
    </source>
</reference>
<dbReference type="Pfam" id="PF04670">
    <property type="entry name" value="Gtr1_RagA"/>
    <property type="match status" value="1"/>
</dbReference>
<dbReference type="EMBL" id="LSRX01000881">
    <property type="protein sequence ID" value="OLP87090.1"/>
    <property type="molecule type" value="Genomic_DNA"/>
</dbReference>
<dbReference type="Pfam" id="PF13640">
    <property type="entry name" value="2OG-FeII_Oxy_3"/>
    <property type="match status" value="1"/>
</dbReference>
<dbReference type="Gene3D" id="1.10.443.10">
    <property type="entry name" value="Intergrase catalytic core"/>
    <property type="match status" value="1"/>
</dbReference>
<evidence type="ECO:0000256" key="3">
    <source>
        <dbReference type="ARBA" id="ARBA00007879"/>
    </source>
</evidence>
<evidence type="ECO:0000256" key="7">
    <source>
        <dbReference type="ARBA" id="ARBA00023002"/>
    </source>
</evidence>
<keyword evidence="10" id="KW-0233">DNA recombination</keyword>
<dbReference type="Gene3D" id="3.30.450.190">
    <property type="match status" value="1"/>
</dbReference>
<dbReference type="GO" id="GO:0016705">
    <property type="term" value="F:oxidoreductase activity, acting on paired donors, with incorporation or reduction of molecular oxygen"/>
    <property type="evidence" value="ECO:0007669"/>
    <property type="project" value="InterPro"/>
</dbReference>
<dbReference type="InterPro" id="IPR013762">
    <property type="entry name" value="Integrase-like_cat_sf"/>
</dbReference>
<comment type="cofactor">
    <cofactor evidence="1">
        <name>L-ascorbate</name>
        <dbReference type="ChEBI" id="CHEBI:38290"/>
    </cofactor>
</comment>
<evidence type="ECO:0000256" key="12">
    <source>
        <dbReference type="SAM" id="MobiDB-lite"/>
    </source>
</evidence>
<dbReference type="GO" id="GO:0005634">
    <property type="term" value="C:nucleus"/>
    <property type="evidence" value="ECO:0007669"/>
    <property type="project" value="TreeGrafter"/>
</dbReference>
<dbReference type="Gene3D" id="3.30.70.330">
    <property type="match status" value="1"/>
</dbReference>
<protein>
    <submittedName>
        <fullName evidence="15">Ras-related GTP-binding protein A</fullName>
    </submittedName>
</protein>
<keyword evidence="8" id="KW-0408">Iron</keyword>
<gene>
    <name evidence="15" type="primary">Rraga</name>
    <name evidence="15" type="ORF">AK812_SmicGene31722</name>
</gene>
<dbReference type="InterPro" id="IPR006762">
    <property type="entry name" value="Gtr1_RagA"/>
</dbReference>
<dbReference type="InterPro" id="IPR005123">
    <property type="entry name" value="Oxoglu/Fe-dep_dioxygenase_dom"/>
</dbReference>
<dbReference type="GO" id="GO:0006310">
    <property type="term" value="P:DNA recombination"/>
    <property type="evidence" value="ECO:0007669"/>
    <property type="project" value="UniProtKB-KW"/>
</dbReference>
<keyword evidence="16" id="KW-1185">Reference proteome</keyword>
<feature type="domain" description="RRM" evidence="13">
    <location>
        <begin position="2295"/>
        <end position="2386"/>
    </location>
</feature>
<organism evidence="15 16">
    <name type="scientific">Symbiodinium microadriaticum</name>
    <name type="common">Dinoflagellate</name>
    <name type="synonym">Zooxanthella microadriatica</name>
    <dbReference type="NCBI Taxonomy" id="2951"/>
    <lineage>
        <taxon>Eukaryota</taxon>
        <taxon>Sar</taxon>
        <taxon>Alveolata</taxon>
        <taxon>Dinophyceae</taxon>
        <taxon>Suessiales</taxon>
        <taxon>Symbiodiniaceae</taxon>
        <taxon>Symbiodinium</taxon>
    </lineage>
</organism>
<dbReference type="GO" id="GO:0010507">
    <property type="term" value="P:negative regulation of autophagy"/>
    <property type="evidence" value="ECO:0007669"/>
    <property type="project" value="TreeGrafter"/>
</dbReference>
<comment type="similarity">
    <text evidence="3">Belongs to the alkB family.</text>
</comment>
<dbReference type="InterPro" id="IPR039397">
    <property type="entry name" value="RagA/B"/>
</dbReference>
<feature type="region of interest" description="Disordered" evidence="12">
    <location>
        <begin position="120"/>
        <end position="143"/>
    </location>
</feature>
<keyword evidence="5" id="KW-0547">Nucleotide-binding</keyword>
<dbReference type="GO" id="GO:0015074">
    <property type="term" value="P:DNA integration"/>
    <property type="evidence" value="ECO:0007669"/>
    <property type="project" value="InterPro"/>
</dbReference>